<proteinExistence type="predicted"/>
<dbReference type="EMBL" id="CM047901">
    <property type="protein sequence ID" value="KAJ0097797.1"/>
    <property type="molecule type" value="Genomic_DNA"/>
</dbReference>
<name>A0ACC1BFS8_9ROSI</name>
<comment type="caution">
    <text evidence="1">The sequence shown here is derived from an EMBL/GenBank/DDBJ whole genome shotgun (WGS) entry which is preliminary data.</text>
</comment>
<reference evidence="2" key="1">
    <citation type="journal article" date="2023" name="G3 (Bethesda)">
        <title>Genome assembly and association tests identify interacting loci associated with vigor, precocity, and sex in interspecific pistachio rootstocks.</title>
        <authorList>
            <person name="Palmer W."/>
            <person name="Jacygrad E."/>
            <person name="Sagayaradj S."/>
            <person name="Cavanaugh K."/>
            <person name="Han R."/>
            <person name="Bertier L."/>
            <person name="Beede B."/>
            <person name="Kafkas S."/>
            <person name="Golino D."/>
            <person name="Preece J."/>
            <person name="Michelmore R."/>
        </authorList>
    </citation>
    <scope>NUCLEOTIDE SEQUENCE [LARGE SCALE GENOMIC DNA]</scope>
</reference>
<keyword evidence="2" id="KW-1185">Reference proteome</keyword>
<evidence type="ECO:0000313" key="2">
    <source>
        <dbReference type="Proteomes" id="UP001164250"/>
    </source>
</evidence>
<gene>
    <name evidence="1" type="ORF">Patl1_27270</name>
</gene>
<sequence>MAAAIDFYNNTASTQIFSDPLREELMKALEPFMKSASSSSPNPSSSSPSALSYASSDTACSFLSPDYCSPYYSTNMTHLFSQGYMGFEQQAVDAKLQAICQNLVTNSSHKQQPAKSCESEIETKPVVVVPQAPSSSSPEFSSDTAGSSSPESEISFLDYNDSNWEHEMDNFGIGKMPFSGD</sequence>
<accession>A0ACC1BFS8</accession>
<evidence type="ECO:0000313" key="1">
    <source>
        <dbReference type="EMBL" id="KAJ0097797.1"/>
    </source>
</evidence>
<protein>
    <submittedName>
        <fullName evidence="1">Uncharacterized protein</fullName>
    </submittedName>
</protein>
<organism evidence="1 2">
    <name type="scientific">Pistacia atlantica</name>
    <dbReference type="NCBI Taxonomy" id="434234"/>
    <lineage>
        <taxon>Eukaryota</taxon>
        <taxon>Viridiplantae</taxon>
        <taxon>Streptophyta</taxon>
        <taxon>Embryophyta</taxon>
        <taxon>Tracheophyta</taxon>
        <taxon>Spermatophyta</taxon>
        <taxon>Magnoliopsida</taxon>
        <taxon>eudicotyledons</taxon>
        <taxon>Gunneridae</taxon>
        <taxon>Pentapetalae</taxon>
        <taxon>rosids</taxon>
        <taxon>malvids</taxon>
        <taxon>Sapindales</taxon>
        <taxon>Anacardiaceae</taxon>
        <taxon>Pistacia</taxon>
    </lineage>
</organism>
<dbReference type="Proteomes" id="UP001164250">
    <property type="component" value="Chromosome 5"/>
</dbReference>